<name>A0A0Q9YNC6_9GAMM</name>
<dbReference type="InterPro" id="IPR045584">
    <property type="entry name" value="Pilin-like"/>
</dbReference>
<dbReference type="SUPFAM" id="SSF54523">
    <property type="entry name" value="Pili subunits"/>
    <property type="match status" value="1"/>
</dbReference>
<evidence type="ECO:0000313" key="4">
    <source>
        <dbReference type="Proteomes" id="UP000051497"/>
    </source>
</evidence>
<feature type="transmembrane region" description="Helical" evidence="1">
    <location>
        <begin position="12"/>
        <end position="33"/>
    </location>
</feature>
<reference evidence="3" key="2">
    <citation type="journal article" date="2016" name="Genome Announc.">
        <title>Draft Genome Sequences of Two Novel Amoeba-Resistant Intranuclear Bacteria, 'Candidatus Berkiella cookevillensis' and 'Candidatus Berkiella aquae'.</title>
        <authorList>
            <person name="Mehari Y.T."/>
            <person name="Arivett B.A."/>
            <person name="Farone A.L."/>
            <person name="Gunderson J.H."/>
            <person name="Farone M.B."/>
        </authorList>
    </citation>
    <scope>NUCLEOTIDE SEQUENCE</scope>
    <source>
        <strain evidence="3">HT99</strain>
    </source>
</reference>
<dbReference type="STRING" id="295108.HT99x_00721"/>
<dbReference type="Pfam" id="PF16732">
    <property type="entry name" value="ComP_DUS"/>
    <property type="match status" value="1"/>
</dbReference>
<organism evidence="2">
    <name type="scientific">Candidatus Berkiella aquae</name>
    <dbReference type="NCBI Taxonomy" id="295108"/>
    <lineage>
        <taxon>Bacteria</taxon>
        <taxon>Pseudomonadati</taxon>
        <taxon>Pseudomonadota</taxon>
        <taxon>Gammaproteobacteria</taxon>
        <taxon>Candidatus Berkiellales</taxon>
        <taxon>Candidatus Berkiellaceae</taxon>
        <taxon>Candidatus Berkiella</taxon>
    </lineage>
</organism>
<dbReference type="OrthoDB" id="5296638at2"/>
<dbReference type="GO" id="GO:0043683">
    <property type="term" value="P:type IV pilus assembly"/>
    <property type="evidence" value="ECO:0007669"/>
    <property type="project" value="InterPro"/>
</dbReference>
<protein>
    <submittedName>
        <fullName evidence="2">Fimbrial protein</fullName>
    </submittedName>
    <submittedName>
        <fullName evidence="3">Type IV pilin protein</fullName>
    </submittedName>
</protein>
<proteinExistence type="predicted"/>
<dbReference type="InterPro" id="IPR031982">
    <property type="entry name" value="PilE-like"/>
</dbReference>
<evidence type="ECO:0000313" key="3">
    <source>
        <dbReference type="EMBL" id="MCS5712498.1"/>
    </source>
</evidence>
<evidence type="ECO:0000313" key="2">
    <source>
        <dbReference type="EMBL" id="KRG22301.1"/>
    </source>
</evidence>
<sequence length="133" mass="14351">MRNFRYSKGFSLMELMVAVVIVGILAAIAYPAYTDYINRTRRADGKAALLNMAIYMEHYYTENNSYTGATVTGIGLTNASSQEGYYTLSISALTGTSYTLTATPTGAQAADSCGALTLTNTNVKGPNSDCWQR</sequence>
<keyword evidence="4" id="KW-1185">Reference proteome</keyword>
<dbReference type="EMBL" id="LKAJ02000001">
    <property type="protein sequence ID" value="MCS5712498.1"/>
    <property type="molecule type" value="Genomic_DNA"/>
</dbReference>
<comment type="caution">
    <text evidence="2">The sequence shown here is derived from an EMBL/GenBank/DDBJ whole genome shotgun (WGS) entry which is preliminary data.</text>
</comment>
<dbReference type="RefSeq" id="WP_075065357.1">
    <property type="nucleotide sequence ID" value="NZ_LKAJ02000001.1"/>
</dbReference>
<dbReference type="NCBIfam" id="TIGR02532">
    <property type="entry name" value="IV_pilin_GFxxxE"/>
    <property type="match status" value="1"/>
</dbReference>
<keyword evidence="1" id="KW-1133">Transmembrane helix</keyword>
<keyword evidence="1" id="KW-0812">Transmembrane</keyword>
<dbReference type="Pfam" id="PF07963">
    <property type="entry name" value="N_methyl"/>
    <property type="match status" value="1"/>
</dbReference>
<dbReference type="PANTHER" id="PTHR30093">
    <property type="entry name" value="GENERAL SECRETION PATHWAY PROTEIN G"/>
    <property type="match status" value="1"/>
</dbReference>
<dbReference type="Gene3D" id="3.30.700.10">
    <property type="entry name" value="Glycoprotein, Type 4 Pilin"/>
    <property type="match status" value="1"/>
</dbReference>
<dbReference type="PANTHER" id="PTHR30093:SF47">
    <property type="entry name" value="TYPE IV PILUS NON-CORE MINOR PILIN PILE"/>
    <property type="match status" value="1"/>
</dbReference>
<dbReference type="InterPro" id="IPR012902">
    <property type="entry name" value="N_methyl_site"/>
</dbReference>
<dbReference type="AlphaFoldDB" id="A0A0Q9YNC6"/>
<reference evidence="3" key="3">
    <citation type="submission" date="2021-06" db="EMBL/GenBank/DDBJ databases">
        <title>Genomic Description and Analysis of Intracellular Bacteria, Candidatus Berkiella cookevillensis and Candidatus Berkiella aquae.</title>
        <authorList>
            <person name="Kidane D.T."/>
            <person name="Mehari Y.T."/>
            <person name="Rice F.C."/>
            <person name="Arivett B.A."/>
            <person name="Farone A.L."/>
            <person name="Berk S.G."/>
            <person name="Farone M.B."/>
        </authorList>
    </citation>
    <scope>NUCLEOTIDE SEQUENCE</scope>
    <source>
        <strain evidence="3">HT99</strain>
    </source>
</reference>
<accession>A0A0Q9YNC6</accession>
<gene>
    <name evidence="2" type="primary">pilE_1</name>
    <name evidence="2" type="ORF">HT99x_00721</name>
    <name evidence="3" type="ORF">HT99x_013740</name>
</gene>
<dbReference type="EMBL" id="LKAJ01000002">
    <property type="protein sequence ID" value="KRG22301.1"/>
    <property type="molecule type" value="Genomic_DNA"/>
</dbReference>
<dbReference type="Proteomes" id="UP000051497">
    <property type="component" value="Unassembled WGS sequence"/>
</dbReference>
<keyword evidence="1" id="KW-0472">Membrane</keyword>
<evidence type="ECO:0000256" key="1">
    <source>
        <dbReference type="SAM" id="Phobius"/>
    </source>
</evidence>
<reference evidence="2" key="1">
    <citation type="submission" date="2015-09" db="EMBL/GenBank/DDBJ databases">
        <title>Draft Genome Sequences of Two Novel Amoeba-resistant Intranuclear Bacteria, Candidatus Berkiella cookevillensis and Candidatus Berkiella aquae.</title>
        <authorList>
            <person name="Mehari Y.T."/>
            <person name="Arivett B.A."/>
            <person name="Farone A.L."/>
            <person name="Gunderson J.H."/>
            <person name="Farone M.B."/>
        </authorList>
    </citation>
    <scope>NUCLEOTIDE SEQUENCE [LARGE SCALE GENOMIC DNA]</scope>
    <source>
        <strain evidence="2">HT99</strain>
    </source>
</reference>